<evidence type="ECO:0000313" key="8">
    <source>
        <dbReference type="EMBL" id="BAX78850.1"/>
    </source>
</evidence>
<evidence type="ECO:0000259" key="7">
    <source>
        <dbReference type="Pfam" id="PF14322"/>
    </source>
</evidence>
<dbReference type="InterPro" id="IPR012944">
    <property type="entry name" value="SusD_RagB_dom"/>
</dbReference>
<dbReference type="OrthoDB" id="1109873at2"/>
<dbReference type="RefSeq" id="WP_096427765.1">
    <property type="nucleotide sequence ID" value="NZ_AP018042.1"/>
</dbReference>
<dbReference type="InterPro" id="IPR011990">
    <property type="entry name" value="TPR-like_helical_dom_sf"/>
</dbReference>
<evidence type="ECO:0000256" key="1">
    <source>
        <dbReference type="ARBA" id="ARBA00004442"/>
    </source>
</evidence>
<protein>
    <submittedName>
        <fullName evidence="8">Carbohydrate-binding protein</fullName>
    </submittedName>
</protein>
<organism evidence="8 9">
    <name type="scientific">Labilibaculum antarcticum</name>
    <dbReference type="NCBI Taxonomy" id="1717717"/>
    <lineage>
        <taxon>Bacteria</taxon>
        <taxon>Pseudomonadati</taxon>
        <taxon>Bacteroidota</taxon>
        <taxon>Bacteroidia</taxon>
        <taxon>Marinilabiliales</taxon>
        <taxon>Marinifilaceae</taxon>
        <taxon>Labilibaculum</taxon>
    </lineage>
</organism>
<dbReference type="Proteomes" id="UP000218267">
    <property type="component" value="Chromosome"/>
</dbReference>
<evidence type="ECO:0000256" key="5">
    <source>
        <dbReference type="ARBA" id="ARBA00023237"/>
    </source>
</evidence>
<keyword evidence="3" id="KW-0732">Signal</keyword>
<evidence type="ECO:0000256" key="2">
    <source>
        <dbReference type="ARBA" id="ARBA00006275"/>
    </source>
</evidence>
<sequence>MKNIIKLFIGASLLIGTGCSDDFLDKSPQGSLDPSKVDASQLQNLRNSVYNQVIGSDVAFYEGYADNGYSRNSWDSHGAKIQTNTVSGSESFGYGEWKNYGDMGNTYGSVRVCNLIINKVDEFDKVDEALRSKYKSEARVMRAWHYTNLTLFYGDISLVKTVENEFEILTREPKEEVRAWILQEFDEAIALLPEVNDPGRFTKSIAYALKARSAYYFGDYTAAEGAAKYVIDNGGYQLYTIGELTDEMKKDAEFFKSLVDFDQLGIDENAFIKGVFNYMNLWHVDGNTETILAKEYAANEDFGDFNPVTSFLSPNLTSKQGWATIAPIQDLVDVYWMGDGKTKPALSPITSRVEDFKALKSEVRTIQNGADGNESTVEDNISFSDAVSTIKDELANKKYMQQFLNRDSRMYASIVFPFSAVNTFVDDSYFEYRHDNNNYGQTGFVFRKMSGGDDVASVWGDAYHMSGADFPVIRLAEMYLIYAEAHTQTTGFDGSVSGVLNELRTRCGMPNVPAGLGKDAGVNFIRRERRVELAGEGLRYFDIRLYEDSERNGGIKGDQAASVVMNGQTLDPIGNNSANKVWAPRLMLMPIPTLTMDKNPDIIQNDGY</sequence>
<feature type="domain" description="RagB/SusD" evidence="6">
    <location>
        <begin position="288"/>
        <end position="608"/>
    </location>
</feature>
<dbReference type="InterPro" id="IPR033985">
    <property type="entry name" value="SusD-like_N"/>
</dbReference>
<dbReference type="Pfam" id="PF14322">
    <property type="entry name" value="SusD-like_3"/>
    <property type="match status" value="1"/>
</dbReference>
<comment type="similarity">
    <text evidence="2">Belongs to the SusD family.</text>
</comment>
<reference evidence="8 9" key="1">
    <citation type="journal article" date="2018" name="Mar. Genomics">
        <title>Complete genome sequence of Marinifilaceae bacterium strain SPP2, isolated from the Antarctic marine sediment.</title>
        <authorList>
            <person name="Watanabe M."/>
            <person name="Kojima H."/>
            <person name="Fukui M."/>
        </authorList>
    </citation>
    <scope>NUCLEOTIDE SEQUENCE [LARGE SCALE GENOMIC DNA]</scope>
    <source>
        <strain evidence="8 9">SPP2</strain>
    </source>
</reference>
<dbReference type="KEGG" id="mbas:ALGA_0457"/>
<keyword evidence="4" id="KW-0472">Membrane</keyword>
<name>A0A1Y1CEW3_9BACT</name>
<evidence type="ECO:0000256" key="3">
    <source>
        <dbReference type="ARBA" id="ARBA00022729"/>
    </source>
</evidence>
<keyword evidence="5" id="KW-0998">Cell outer membrane</keyword>
<comment type="subcellular location">
    <subcellularLocation>
        <location evidence="1">Cell outer membrane</location>
    </subcellularLocation>
</comment>
<dbReference type="PROSITE" id="PS51257">
    <property type="entry name" value="PROKAR_LIPOPROTEIN"/>
    <property type="match status" value="1"/>
</dbReference>
<keyword evidence="9" id="KW-1185">Reference proteome</keyword>
<reference evidence="9" key="2">
    <citation type="journal article" date="2020" name="Antonie Van Leeuwenhoek">
        <title>Labilibaculum antarcticum sp. nov., a novel facultative anaerobic, psychrotorelant bacterium isolated from marine sediment of Antarctica.</title>
        <authorList>
            <person name="Watanabe M."/>
            <person name="Kojima H."/>
            <person name="Fukui M."/>
        </authorList>
    </citation>
    <scope>NUCLEOTIDE SEQUENCE [LARGE SCALE GENOMIC DNA]</scope>
    <source>
        <strain evidence="9">SPP2</strain>
    </source>
</reference>
<evidence type="ECO:0000313" key="9">
    <source>
        <dbReference type="Proteomes" id="UP000218267"/>
    </source>
</evidence>
<dbReference type="Gene3D" id="1.25.40.390">
    <property type="match status" value="1"/>
</dbReference>
<dbReference type="EMBL" id="AP018042">
    <property type="protein sequence ID" value="BAX78850.1"/>
    <property type="molecule type" value="Genomic_DNA"/>
</dbReference>
<feature type="domain" description="SusD-like N-terminal" evidence="7">
    <location>
        <begin position="22"/>
        <end position="212"/>
    </location>
</feature>
<gene>
    <name evidence="8" type="ORF">ALGA_0457</name>
</gene>
<dbReference type="Pfam" id="PF07980">
    <property type="entry name" value="SusD_RagB"/>
    <property type="match status" value="1"/>
</dbReference>
<dbReference type="SUPFAM" id="SSF48452">
    <property type="entry name" value="TPR-like"/>
    <property type="match status" value="1"/>
</dbReference>
<evidence type="ECO:0000256" key="4">
    <source>
        <dbReference type="ARBA" id="ARBA00023136"/>
    </source>
</evidence>
<dbReference type="GO" id="GO:0009279">
    <property type="term" value="C:cell outer membrane"/>
    <property type="evidence" value="ECO:0007669"/>
    <property type="project" value="UniProtKB-SubCell"/>
</dbReference>
<evidence type="ECO:0000259" key="6">
    <source>
        <dbReference type="Pfam" id="PF07980"/>
    </source>
</evidence>
<accession>A0A1Y1CEW3</accession>
<dbReference type="AlphaFoldDB" id="A0A1Y1CEW3"/>
<proteinExistence type="inferred from homology"/>